<organism evidence="1 2">
    <name type="scientific">Steinernema carpocapsae</name>
    <name type="common">Entomopathogenic nematode</name>
    <dbReference type="NCBI Taxonomy" id="34508"/>
    <lineage>
        <taxon>Eukaryota</taxon>
        <taxon>Metazoa</taxon>
        <taxon>Ecdysozoa</taxon>
        <taxon>Nematoda</taxon>
        <taxon>Chromadorea</taxon>
        <taxon>Rhabditida</taxon>
        <taxon>Tylenchina</taxon>
        <taxon>Panagrolaimomorpha</taxon>
        <taxon>Strongyloidoidea</taxon>
        <taxon>Steinernematidae</taxon>
        <taxon>Steinernema</taxon>
    </lineage>
</organism>
<evidence type="ECO:0000313" key="1">
    <source>
        <dbReference type="EMBL" id="TKR61363.1"/>
    </source>
</evidence>
<accession>A0A4U5LZH8</accession>
<protein>
    <submittedName>
        <fullName evidence="1">Uncharacterized protein</fullName>
    </submittedName>
</protein>
<comment type="caution">
    <text evidence="1">The sequence shown here is derived from an EMBL/GenBank/DDBJ whole genome shotgun (WGS) entry which is preliminary data.</text>
</comment>
<reference evidence="1 2" key="1">
    <citation type="journal article" date="2015" name="Genome Biol.">
        <title>Comparative genomics of Steinernema reveals deeply conserved gene regulatory networks.</title>
        <authorList>
            <person name="Dillman A.R."/>
            <person name="Macchietto M."/>
            <person name="Porter C.F."/>
            <person name="Rogers A."/>
            <person name="Williams B."/>
            <person name="Antoshechkin I."/>
            <person name="Lee M.M."/>
            <person name="Goodwin Z."/>
            <person name="Lu X."/>
            <person name="Lewis E.E."/>
            <person name="Goodrich-Blair H."/>
            <person name="Stock S.P."/>
            <person name="Adams B.J."/>
            <person name="Sternberg P.W."/>
            <person name="Mortazavi A."/>
        </authorList>
    </citation>
    <scope>NUCLEOTIDE SEQUENCE [LARGE SCALE GENOMIC DNA]</scope>
    <source>
        <strain evidence="1 2">ALL</strain>
    </source>
</reference>
<dbReference type="EMBL" id="AZBU02000011">
    <property type="protein sequence ID" value="TKR61363.1"/>
    <property type="molecule type" value="Genomic_DNA"/>
</dbReference>
<dbReference type="Proteomes" id="UP000298663">
    <property type="component" value="Unassembled WGS sequence"/>
</dbReference>
<name>A0A4U5LZH8_STECR</name>
<reference evidence="1 2" key="2">
    <citation type="journal article" date="2019" name="G3 (Bethesda)">
        <title>Hybrid Assembly of the Genome of the Entomopathogenic Nematode Steinernema carpocapsae Identifies the X-Chromosome.</title>
        <authorList>
            <person name="Serra L."/>
            <person name="Macchietto M."/>
            <person name="Macias-Munoz A."/>
            <person name="McGill C.J."/>
            <person name="Rodriguez I.M."/>
            <person name="Rodriguez B."/>
            <person name="Murad R."/>
            <person name="Mortazavi A."/>
        </authorList>
    </citation>
    <scope>NUCLEOTIDE SEQUENCE [LARGE SCALE GENOMIC DNA]</scope>
    <source>
        <strain evidence="1 2">ALL</strain>
    </source>
</reference>
<dbReference type="AlphaFoldDB" id="A0A4U5LZH8"/>
<evidence type="ECO:0000313" key="2">
    <source>
        <dbReference type="Proteomes" id="UP000298663"/>
    </source>
</evidence>
<gene>
    <name evidence="1" type="ORF">L596_028481</name>
</gene>
<keyword evidence="2" id="KW-1185">Reference proteome</keyword>
<sequence length="72" mass="8374">MSSRLLFLNFPSANFITPQRDWPNRKTLNPVDPLKMKNGRRSLRPGIWATASQTRWSRTRTALTTSIPNKYI</sequence>
<proteinExistence type="predicted"/>